<feature type="repeat" description="PPR" evidence="3">
    <location>
        <begin position="427"/>
        <end position="461"/>
    </location>
</feature>
<dbReference type="InterPro" id="IPR046849">
    <property type="entry name" value="E2_motif"/>
</dbReference>
<dbReference type="FunFam" id="1.25.40.10:FF:000366">
    <property type="entry name" value="Pentatricopeptide (PPR) repeat-containing protein"/>
    <property type="match status" value="1"/>
</dbReference>
<feature type="repeat" description="PPR" evidence="3">
    <location>
        <begin position="630"/>
        <end position="664"/>
    </location>
</feature>
<dbReference type="PROSITE" id="PS51375">
    <property type="entry name" value="PPR"/>
    <property type="match status" value="8"/>
</dbReference>
<feature type="repeat" description="PPR" evidence="3">
    <location>
        <begin position="528"/>
        <end position="558"/>
    </location>
</feature>
<keyword evidence="2" id="KW-0677">Repeat</keyword>
<dbReference type="FunFam" id="1.25.40.10:FF:000682">
    <property type="entry name" value="Pentatricopeptide repeat-containing protein At3g16610"/>
    <property type="match status" value="1"/>
</dbReference>
<dbReference type="FunFam" id="1.25.40.10:FF:000073">
    <property type="entry name" value="Pentatricopeptide repeat-containing protein chloroplastic"/>
    <property type="match status" value="1"/>
</dbReference>
<evidence type="ECO:0000259" key="4">
    <source>
        <dbReference type="Pfam" id="PF14432"/>
    </source>
</evidence>
<dbReference type="Pfam" id="PF01535">
    <property type="entry name" value="PPR"/>
    <property type="match status" value="4"/>
</dbReference>
<comment type="caution">
    <text evidence="5">The sequence shown here is derived from an EMBL/GenBank/DDBJ whole genome shotgun (WGS) entry which is preliminary data.</text>
</comment>
<feature type="repeat" description="PPR" evidence="3">
    <location>
        <begin position="326"/>
        <end position="360"/>
    </location>
</feature>
<dbReference type="Pfam" id="PF14432">
    <property type="entry name" value="DYW_deaminase"/>
    <property type="match status" value="1"/>
</dbReference>
<feature type="repeat" description="PPR" evidence="3">
    <location>
        <begin position="124"/>
        <end position="158"/>
    </location>
</feature>
<dbReference type="InterPro" id="IPR046960">
    <property type="entry name" value="PPR_At4g14850-like_plant"/>
</dbReference>
<dbReference type="AlphaFoldDB" id="A0ABC8TBW2"/>
<dbReference type="InterPro" id="IPR011990">
    <property type="entry name" value="TPR-like_helical_dom_sf"/>
</dbReference>
<evidence type="ECO:0000256" key="2">
    <source>
        <dbReference type="ARBA" id="ARBA00022737"/>
    </source>
</evidence>
<feature type="domain" description="DYW" evidence="4">
    <location>
        <begin position="845"/>
        <end position="937"/>
    </location>
</feature>
<dbReference type="InterPro" id="IPR002885">
    <property type="entry name" value="PPR_rpt"/>
</dbReference>
<evidence type="ECO:0000313" key="5">
    <source>
        <dbReference type="EMBL" id="CAK9164682.1"/>
    </source>
</evidence>
<feature type="repeat" description="PPR" evidence="3">
    <location>
        <begin position="93"/>
        <end position="123"/>
    </location>
</feature>
<dbReference type="Gene3D" id="1.25.40.10">
    <property type="entry name" value="Tetratricopeptide repeat domain"/>
    <property type="match status" value="6"/>
</dbReference>
<dbReference type="SUPFAM" id="SSF48452">
    <property type="entry name" value="TPR-like"/>
    <property type="match status" value="1"/>
</dbReference>
<comment type="similarity">
    <text evidence="1">Belongs to the PPR family. PCMP-H subfamily.</text>
</comment>
<dbReference type="InterPro" id="IPR032867">
    <property type="entry name" value="DYW_dom"/>
</dbReference>
<proteinExistence type="inferred from homology"/>
<evidence type="ECO:0000256" key="1">
    <source>
        <dbReference type="ARBA" id="ARBA00006643"/>
    </source>
</evidence>
<dbReference type="PANTHER" id="PTHR47926:SF482">
    <property type="entry name" value="PENTATRICOPEPTIDE REPEAT-CONTAINING PROTEIN CHLOROPLASTIC"/>
    <property type="match status" value="1"/>
</dbReference>
<protein>
    <recommendedName>
        <fullName evidence="4">DYW domain-containing protein</fullName>
    </recommendedName>
</protein>
<dbReference type="Pfam" id="PF20430">
    <property type="entry name" value="Eplus_motif"/>
    <property type="match status" value="1"/>
</dbReference>
<gene>
    <name evidence="5" type="ORF">ILEXP_LOCUS33829</name>
</gene>
<dbReference type="PANTHER" id="PTHR47926">
    <property type="entry name" value="PENTATRICOPEPTIDE REPEAT-CONTAINING PROTEIN"/>
    <property type="match status" value="1"/>
</dbReference>
<reference evidence="5 6" key="1">
    <citation type="submission" date="2024-02" db="EMBL/GenBank/DDBJ databases">
        <authorList>
            <person name="Vignale AGUSTIN F."/>
            <person name="Sosa J E."/>
            <person name="Modenutti C."/>
        </authorList>
    </citation>
    <scope>NUCLEOTIDE SEQUENCE [LARGE SCALE GENOMIC DNA]</scope>
</reference>
<organism evidence="5 6">
    <name type="scientific">Ilex paraguariensis</name>
    <name type="common">yerba mate</name>
    <dbReference type="NCBI Taxonomy" id="185542"/>
    <lineage>
        <taxon>Eukaryota</taxon>
        <taxon>Viridiplantae</taxon>
        <taxon>Streptophyta</taxon>
        <taxon>Embryophyta</taxon>
        <taxon>Tracheophyta</taxon>
        <taxon>Spermatophyta</taxon>
        <taxon>Magnoliopsida</taxon>
        <taxon>eudicotyledons</taxon>
        <taxon>Gunneridae</taxon>
        <taxon>Pentapetalae</taxon>
        <taxon>asterids</taxon>
        <taxon>campanulids</taxon>
        <taxon>Aquifoliales</taxon>
        <taxon>Aquifoliaceae</taxon>
        <taxon>Ilex</taxon>
    </lineage>
</organism>
<feature type="repeat" description="PPR" evidence="3">
    <location>
        <begin position="225"/>
        <end position="259"/>
    </location>
</feature>
<dbReference type="EMBL" id="CAUOFW020004269">
    <property type="protein sequence ID" value="CAK9164682.1"/>
    <property type="molecule type" value="Genomic_DNA"/>
</dbReference>
<feature type="repeat" description="PPR" evidence="3">
    <location>
        <begin position="23"/>
        <end position="57"/>
    </location>
</feature>
<dbReference type="Pfam" id="PF20431">
    <property type="entry name" value="E_motif"/>
    <property type="match status" value="1"/>
</dbReference>
<name>A0ABC8TBW2_9AQUA</name>
<accession>A0ABC8TBW2</accession>
<dbReference type="NCBIfam" id="TIGR00756">
    <property type="entry name" value="PPR"/>
    <property type="match status" value="4"/>
</dbReference>
<evidence type="ECO:0000256" key="3">
    <source>
        <dbReference type="PROSITE-ProRule" id="PRU00708"/>
    </source>
</evidence>
<dbReference type="FunFam" id="1.25.40.10:FF:000031">
    <property type="entry name" value="Pentatricopeptide repeat-containing protein mitochondrial"/>
    <property type="match status" value="1"/>
</dbReference>
<dbReference type="InterPro" id="IPR046848">
    <property type="entry name" value="E_motif"/>
</dbReference>
<sequence length="971" mass="109284">MEVPLSMNLQKIPILPQQSPAQDSKHWNSIIKQQCKQKNDHAILTTYTQMESLGISPDNTTLPLILKACGRLQAIERGKKLHNYILNTNLINDVRVWTGLIDFYCKCGCIEDGHRVFDEMGDRDVVAWNAMISGCVGCLKYEKAILLVREMIRENLKPNSVTIVALLVASGELLEWRLGKEIHGYCLRNGILHLNAHVGTSLIGFYLRFDVSIACLVFQLMVLKNTVSWNAMITGYFNVGDNLKALELFVCMLMDGVKCDSVSMLVAIQACAEFGSHQLGMQIHQLSIKCGFKKDLYIANALINMYSETGSLKSSRDLFRSIPIRDVALWNSMISAYVESSSNEEATSMFIKMRLKGIENERTIAIMLPLCEELVIGLRNGKSLHAHVIKSGMGRNIHIGTPLLSMYAEQNRIEDALKVFEEIGNADVISWNTSILALARNKLRCQAWELFGHMQKSEVEPNSHTIVSILTACAGEDFLNIGRSIHGYVIKYPIEIDLALNTALMEMFMNCGDEPTARKLFEGFHERDLISWNSLISSYVSNNRADKVLLLFRRMISEMEPNSVTIVNVLSSCTHLAYLPQGKCLHAYATQRESLFGFDLSLANAFITMYARCGHMRNAETIFKTLPKRNIVSWNAMIAGYGMHGRGCDAMLTFSQMLEAGFTPNGITFVSALSACSHSGLIEKGLQLFHSMVQDFYINPELVHYGCMVDLLGRGGRLDEARQLINSMPIAPDASIWRALLSACRVYSETKVAKIIFAKLVELEPTNAGNYVLLSNIYAAKGLWSEVRKLRTLLAEKGLRKPPGKSWIVVRSEVHSFTAGDRLHPQCDKIYAKLSYLLSLIKERGYVPDLRWVLHDEEDEEKLKRLFSHSEKLAVAFGLINVAGGSPILITKNLRVCGDCHEFGKHVSKLVRREIVLRDGSRFHHFFNGLCSCKDYWQDFELWKGKEDQGQPPDDKGRKRLTKILEGCPRL</sequence>
<evidence type="ECO:0000313" key="6">
    <source>
        <dbReference type="Proteomes" id="UP001642360"/>
    </source>
</evidence>
<dbReference type="Pfam" id="PF13041">
    <property type="entry name" value="PPR_2"/>
    <property type="match status" value="4"/>
</dbReference>
<keyword evidence="6" id="KW-1185">Reference proteome</keyword>
<dbReference type="Proteomes" id="UP001642360">
    <property type="component" value="Unassembled WGS sequence"/>
</dbReference>